<dbReference type="InterPro" id="IPR003838">
    <property type="entry name" value="ABC3_permease_C"/>
</dbReference>
<dbReference type="Pfam" id="PF12704">
    <property type="entry name" value="MacB_PCD"/>
    <property type="match status" value="1"/>
</dbReference>
<comment type="similarity">
    <text evidence="2">Belongs to the ABC-4 integral membrane protein family. LolC/E subfamily.</text>
</comment>
<comment type="caution">
    <text evidence="10">The sequence shown here is derived from an EMBL/GenBank/DDBJ whole genome shotgun (WGS) entry which is preliminary data.</text>
</comment>
<feature type="domain" description="ABC3 transporter permease C-terminal" evidence="8">
    <location>
        <begin position="287"/>
        <end position="405"/>
    </location>
</feature>
<keyword evidence="3" id="KW-1003">Cell membrane</keyword>
<dbReference type="GO" id="GO:0098797">
    <property type="term" value="C:plasma membrane protein complex"/>
    <property type="evidence" value="ECO:0007669"/>
    <property type="project" value="TreeGrafter"/>
</dbReference>
<evidence type="ECO:0000313" key="10">
    <source>
        <dbReference type="EMBL" id="MVT10652.1"/>
    </source>
</evidence>
<protein>
    <submittedName>
        <fullName evidence="10">FtsX-like permease family protein</fullName>
    </submittedName>
</protein>
<keyword evidence="5 7" id="KW-1133">Transmembrane helix</keyword>
<feature type="domain" description="MacB-like periplasmic core" evidence="9">
    <location>
        <begin position="21"/>
        <end position="258"/>
    </location>
</feature>
<evidence type="ECO:0000256" key="3">
    <source>
        <dbReference type="ARBA" id="ARBA00022475"/>
    </source>
</evidence>
<evidence type="ECO:0000259" key="9">
    <source>
        <dbReference type="Pfam" id="PF12704"/>
    </source>
</evidence>
<reference evidence="10 11" key="1">
    <citation type="submission" date="2019-12" db="EMBL/GenBank/DDBJ databases">
        <title>Chitinophaga sp. strain ysch24 (GDMCC 1.1355), whole genome shotgun sequence.</title>
        <authorList>
            <person name="Zhang X."/>
        </authorList>
    </citation>
    <scope>NUCLEOTIDE SEQUENCE [LARGE SCALE GENOMIC DNA]</scope>
    <source>
        <strain evidence="11">ysch24</strain>
    </source>
</reference>
<feature type="transmembrane region" description="Helical" evidence="7">
    <location>
        <begin position="377"/>
        <end position="395"/>
    </location>
</feature>
<dbReference type="Proteomes" id="UP000461730">
    <property type="component" value="Unassembled WGS sequence"/>
</dbReference>
<dbReference type="PANTHER" id="PTHR30489">
    <property type="entry name" value="LIPOPROTEIN-RELEASING SYSTEM TRANSMEMBRANE PROTEIN LOLE"/>
    <property type="match status" value="1"/>
</dbReference>
<organism evidence="10 11">
    <name type="scientific">Chitinophaga tropicalis</name>
    <dbReference type="NCBI Taxonomy" id="2683588"/>
    <lineage>
        <taxon>Bacteria</taxon>
        <taxon>Pseudomonadati</taxon>
        <taxon>Bacteroidota</taxon>
        <taxon>Chitinophagia</taxon>
        <taxon>Chitinophagales</taxon>
        <taxon>Chitinophagaceae</taxon>
        <taxon>Chitinophaga</taxon>
    </lineage>
</organism>
<dbReference type="EMBL" id="WRXN01000010">
    <property type="protein sequence ID" value="MVT10652.1"/>
    <property type="molecule type" value="Genomic_DNA"/>
</dbReference>
<proteinExistence type="inferred from homology"/>
<evidence type="ECO:0000256" key="7">
    <source>
        <dbReference type="SAM" id="Phobius"/>
    </source>
</evidence>
<feature type="transmembrane region" description="Helical" evidence="7">
    <location>
        <begin position="21"/>
        <end position="38"/>
    </location>
</feature>
<keyword evidence="6 7" id="KW-0472">Membrane</keyword>
<evidence type="ECO:0000256" key="4">
    <source>
        <dbReference type="ARBA" id="ARBA00022692"/>
    </source>
</evidence>
<dbReference type="RefSeq" id="WP_157308096.1">
    <property type="nucleotide sequence ID" value="NZ_WRXN01000010.1"/>
</dbReference>
<dbReference type="PANTHER" id="PTHR30489:SF0">
    <property type="entry name" value="LIPOPROTEIN-RELEASING SYSTEM TRANSMEMBRANE PROTEIN LOLE"/>
    <property type="match status" value="1"/>
</dbReference>
<sequence>MRHNINSDIALTHIITRKRQTLVAALGVTLGVGVYLFMNSLTSGFSSFSRDEMFKNSAHIKIYKDDELSQPLVPSAGSGHITVIVNPQVTTLSKKIINPEQLLSTIKQQPFVVNAISQVSFDAFYNRGKAQISGDCSGVNILDYDAMFKTSKYIVGGSLNRLQGNLNGIIIGSGIAEKLNLGIDDNITVTSSYNVVKVMKIVGIFTTGSSLTDNAKSYMNISTAQQFIKEGPSYVSNIFINIPDPNKSEEYAASLQQLTPYKVEDWKTTNADVLASGKTRDVLMSSIAMSILVVAAFGIYNILSSTIAQKINDIAILKATGFAGRDVIRIFLMEALIMGLIGTLIGLIIGAVLIEIMSNIYMGGPVGYFPIRFEPALFAKSFGLGVFITLCAGYFPARKAARVDPVEIFRK</sequence>
<gene>
    <name evidence="10" type="ORF">GO493_20445</name>
</gene>
<dbReference type="Pfam" id="PF02687">
    <property type="entry name" value="FtsX"/>
    <property type="match status" value="1"/>
</dbReference>
<evidence type="ECO:0000256" key="2">
    <source>
        <dbReference type="ARBA" id="ARBA00005236"/>
    </source>
</evidence>
<dbReference type="InterPro" id="IPR051447">
    <property type="entry name" value="Lipoprotein-release_system"/>
</dbReference>
<dbReference type="InterPro" id="IPR025857">
    <property type="entry name" value="MacB_PCD"/>
</dbReference>
<evidence type="ECO:0000256" key="6">
    <source>
        <dbReference type="ARBA" id="ARBA00023136"/>
    </source>
</evidence>
<feature type="transmembrane region" description="Helical" evidence="7">
    <location>
        <begin position="282"/>
        <end position="303"/>
    </location>
</feature>
<dbReference type="GO" id="GO:0044874">
    <property type="term" value="P:lipoprotein localization to outer membrane"/>
    <property type="evidence" value="ECO:0007669"/>
    <property type="project" value="TreeGrafter"/>
</dbReference>
<keyword evidence="11" id="KW-1185">Reference proteome</keyword>
<evidence type="ECO:0000256" key="1">
    <source>
        <dbReference type="ARBA" id="ARBA00004651"/>
    </source>
</evidence>
<dbReference type="AlphaFoldDB" id="A0A7K1U8F8"/>
<evidence type="ECO:0000313" key="11">
    <source>
        <dbReference type="Proteomes" id="UP000461730"/>
    </source>
</evidence>
<feature type="transmembrane region" description="Helical" evidence="7">
    <location>
        <begin position="335"/>
        <end position="357"/>
    </location>
</feature>
<keyword evidence="4 7" id="KW-0812">Transmembrane</keyword>
<accession>A0A7K1U8F8</accession>
<comment type="subcellular location">
    <subcellularLocation>
        <location evidence="1">Cell membrane</location>
        <topology evidence="1">Multi-pass membrane protein</topology>
    </subcellularLocation>
</comment>
<name>A0A7K1U8F8_9BACT</name>
<evidence type="ECO:0000256" key="5">
    <source>
        <dbReference type="ARBA" id="ARBA00022989"/>
    </source>
</evidence>
<evidence type="ECO:0000259" key="8">
    <source>
        <dbReference type="Pfam" id="PF02687"/>
    </source>
</evidence>